<dbReference type="InterPro" id="IPR015791">
    <property type="entry name" value="Antimic/Inh_G_crystallin-like"/>
</dbReference>
<proteinExistence type="predicted"/>
<keyword evidence="1" id="KW-0732">Signal</keyword>
<sequence length="136" mass="14860">MARATMAILALMVLLINGAVATRMVVYSGEYYTGATAIISACGCTNIPYHGSFRYYAEGQSTRLYNEPDCRGAAHTVFPGNKNWQRNIGFGWNSAFIDLSFIQLVQLSILCDHSVPSELISVGHFVKQLAGFINSS</sequence>
<dbReference type="Gene3D" id="2.60.20.30">
    <property type="match status" value="1"/>
</dbReference>
<dbReference type="SUPFAM" id="SSF49695">
    <property type="entry name" value="gamma-Crystallin-like"/>
    <property type="match status" value="1"/>
</dbReference>
<dbReference type="GO" id="GO:0045926">
    <property type="term" value="P:negative regulation of growth"/>
    <property type="evidence" value="ECO:0007669"/>
    <property type="project" value="InterPro"/>
</dbReference>
<dbReference type="InterPro" id="IPR011024">
    <property type="entry name" value="G_crystallin-like"/>
</dbReference>
<feature type="chain" id="PRO_5043009311" evidence="1">
    <location>
        <begin position="22"/>
        <end position="136"/>
    </location>
</feature>
<evidence type="ECO:0000313" key="3">
    <source>
        <dbReference type="Proteomes" id="UP001417504"/>
    </source>
</evidence>
<dbReference type="Proteomes" id="UP001417504">
    <property type="component" value="Unassembled WGS sequence"/>
</dbReference>
<feature type="signal peptide" evidence="1">
    <location>
        <begin position="1"/>
        <end position="21"/>
    </location>
</feature>
<reference evidence="2 3" key="1">
    <citation type="submission" date="2024-01" db="EMBL/GenBank/DDBJ databases">
        <title>Genome assemblies of Stephania.</title>
        <authorList>
            <person name="Yang L."/>
        </authorList>
    </citation>
    <scope>NUCLEOTIDE SEQUENCE [LARGE SCALE GENOMIC DNA]</scope>
    <source>
        <strain evidence="2">QJT</strain>
        <tissue evidence="2">Leaf</tissue>
    </source>
</reference>
<accession>A0AAP0K476</accession>
<dbReference type="EMBL" id="JBBNAE010000002">
    <property type="protein sequence ID" value="KAK9145587.1"/>
    <property type="molecule type" value="Genomic_DNA"/>
</dbReference>
<evidence type="ECO:0000313" key="2">
    <source>
        <dbReference type="EMBL" id="KAK9145587.1"/>
    </source>
</evidence>
<gene>
    <name evidence="2" type="ORF">Sjap_005490</name>
</gene>
<dbReference type="AlphaFoldDB" id="A0AAP0K476"/>
<dbReference type="Pfam" id="PF09117">
    <property type="entry name" value="MiAMP1"/>
    <property type="match status" value="1"/>
</dbReference>
<dbReference type="InterPro" id="IPR015201">
    <property type="entry name" value="Antimicrobial_MiAMP1"/>
</dbReference>
<dbReference type="GO" id="GO:0006952">
    <property type="term" value="P:defense response"/>
    <property type="evidence" value="ECO:0007669"/>
    <property type="project" value="InterPro"/>
</dbReference>
<organism evidence="2 3">
    <name type="scientific">Stephania japonica</name>
    <dbReference type="NCBI Taxonomy" id="461633"/>
    <lineage>
        <taxon>Eukaryota</taxon>
        <taxon>Viridiplantae</taxon>
        <taxon>Streptophyta</taxon>
        <taxon>Embryophyta</taxon>
        <taxon>Tracheophyta</taxon>
        <taxon>Spermatophyta</taxon>
        <taxon>Magnoliopsida</taxon>
        <taxon>Ranunculales</taxon>
        <taxon>Menispermaceae</taxon>
        <taxon>Menispermoideae</taxon>
        <taxon>Cissampelideae</taxon>
        <taxon>Stephania</taxon>
    </lineage>
</organism>
<name>A0AAP0K476_9MAGN</name>
<evidence type="ECO:0000256" key="1">
    <source>
        <dbReference type="SAM" id="SignalP"/>
    </source>
</evidence>
<protein>
    <submittedName>
        <fullName evidence="2">Uncharacterized protein</fullName>
    </submittedName>
</protein>
<keyword evidence="3" id="KW-1185">Reference proteome</keyword>
<comment type="caution">
    <text evidence="2">The sequence shown here is derived from an EMBL/GenBank/DDBJ whole genome shotgun (WGS) entry which is preliminary data.</text>
</comment>